<proteinExistence type="predicted"/>
<comment type="caution">
    <text evidence="1">The sequence shown here is derived from an EMBL/GenBank/DDBJ whole genome shotgun (WGS) entry which is preliminary data.</text>
</comment>
<protein>
    <submittedName>
        <fullName evidence="1">Uncharacterized protein</fullName>
    </submittedName>
</protein>
<organism evidence="1 2">
    <name type="scientific">Brachionus plicatilis</name>
    <name type="common">Marine rotifer</name>
    <name type="synonym">Brachionus muelleri</name>
    <dbReference type="NCBI Taxonomy" id="10195"/>
    <lineage>
        <taxon>Eukaryota</taxon>
        <taxon>Metazoa</taxon>
        <taxon>Spiralia</taxon>
        <taxon>Gnathifera</taxon>
        <taxon>Rotifera</taxon>
        <taxon>Eurotatoria</taxon>
        <taxon>Monogononta</taxon>
        <taxon>Pseudotrocha</taxon>
        <taxon>Ploima</taxon>
        <taxon>Brachionidae</taxon>
        <taxon>Brachionus</taxon>
    </lineage>
</organism>
<accession>A0A3M7SB68</accession>
<dbReference type="Proteomes" id="UP000276133">
    <property type="component" value="Unassembled WGS sequence"/>
</dbReference>
<sequence>MLKKFGRAIKIKTFKRTFNGSSTTDRLLRITTKYRKKIITTDQIKILKGKKYKSELKKILNFFVSILIIPCTST</sequence>
<name>A0A3M7SB68_BRAPC</name>
<evidence type="ECO:0000313" key="2">
    <source>
        <dbReference type="Proteomes" id="UP000276133"/>
    </source>
</evidence>
<evidence type="ECO:0000313" key="1">
    <source>
        <dbReference type="EMBL" id="RNA33054.1"/>
    </source>
</evidence>
<dbReference type="EMBL" id="REGN01001707">
    <property type="protein sequence ID" value="RNA33054.1"/>
    <property type="molecule type" value="Genomic_DNA"/>
</dbReference>
<reference evidence="1 2" key="1">
    <citation type="journal article" date="2018" name="Sci. Rep.">
        <title>Genomic signatures of local adaptation to the degree of environmental predictability in rotifers.</title>
        <authorList>
            <person name="Franch-Gras L."/>
            <person name="Hahn C."/>
            <person name="Garcia-Roger E.M."/>
            <person name="Carmona M.J."/>
            <person name="Serra M."/>
            <person name="Gomez A."/>
        </authorList>
    </citation>
    <scope>NUCLEOTIDE SEQUENCE [LARGE SCALE GENOMIC DNA]</scope>
    <source>
        <strain evidence="1">HYR1</strain>
    </source>
</reference>
<dbReference type="AlphaFoldDB" id="A0A3M7SB68"/>
<keyword evidence="2" id="KW-1185">Reference proteome</keyword>
<gene>
    <name evidence="1" type="ORF">BpHYR1_008438</name>
</gene>